<evidence type="ECO:0000313" key="2">
    <source>
        <dbReference type="Proteomes" id="UP000308197"/>
    </source>
</evidence>
<reference evidence="1 2" key="1">
    <citation type="journal article" date="2019" name="Nat. Ecol. Evol.">
        <title>Megaphylogeny resolves global patterns of mushroom evolution.</title>
        <authorList>
            <person name="Varga T."/>
            <person name="Krizsan K."/>
            <person name="Foldi C."/>
            <person name="Dima B."/>
            <person name="Sanchez-Garcia M."/>
            <person name="Sanchez-Ramirez S."/>
            <person name="Szollosi G.J."/>
            <person name="Szarkandi J.G."/>
            <person name="Papp V."/>
            <person name="Albert L."/>
            <person name="Andreopoulos W."/>
            <person name="Angelini C."/>
            <person name="Antonin V."/>
            <person name="Barry K.W."/>
            <person name="Bougher N.L."/>
            <person name="Buchanan P."/>
            <person name="Buyck B."/>
            <person name="Bense V."/>
            <person name="Catcheside P."/>
            <person name="Chovatia M."/>
            <person name="Cooper J."/>
            <person name="Damon W."/>
            <person name="Desjardin D."/>
            <person name="Finy P."/>
            <person name="Geml J."/>
            <person name="Haridas S."/>
            <person name="Hughes K."/>
            <person name="Justo A."/>
            <person name="Karasinski D."/>
            <person name="Kautmanova I."/>
            <person name="Kiss B."/>
            <person name="Kocsube S."/>
            <person name="Kotiranta H."/>
            <person name="LaButti K.M."/>
            <person name="Lechner B.E."/>
            <person name="Liimatainen K."/>
            <person name="Lipzen A."/>
            <person name="Lukacs Z."/>
            <person name="Mihaltcheva S."/>
            <person name="Morgado L.N."/>
            <person name="Niskanen T."/>
            <person name="Noordeloos M.E."/>
            <person name="Ohm R.A."/>
            <person name="Ortiz-Santana B."/>
            <person name="Ovrebo C."/>
            <person name="Racz N."/>
            <person name="Riley R."/>
            <person name="Savchenko A."/>
            <person name="Shiryaev A."/>
            <person name="Soop K."/>
            <person name="Spirin V."/>
            <person name="Szebenyi C."/>
            <person name="Tomsovsky M."/>
            <person name="Tulloss R.E."/>
            <person name="Uehling J."/>
            <person name="Grigoriev I.V."/>
            <person name="Vagvolgyi C."/>
            <person name="Papp T."/>
            <person name="Martin F.M."/>
            <person name="Miettinen O."/>
            <person name="Hibbett D.S."/>
            <person name="Nagy L.G."/>
        </authorList>
    </citation>
    <scope>NUCLEOTIDE SEQUENCE [LARGE SCALE GENOMIC DNA]</scope>
    <source>
        <strain evidence="1 2">HHB13444</strain>
    </source>
</reference>
<proteinExistence type="predicted"/>
<evidence type="ECO:0000313" key="1">
    <source>
        <dbReference type="EMBL" id="TFK84234.1"/>
    </source>
</evidence>
<keyword evidence="2" id="KW-1185">Reference proteome</keyword>
<organism evidence="1 2">
    <name type="scientific">Polyporus arcularius HHB13444</name>
    <dbReference type="NCBI Taxonomy" id="1314778"/>
    <lineage>
        <taxon>Eukaryota</taxon>
        <taxon>Fungi</taxon>
        <taxon>Dikarya</taxon>
        <taxon>Basidiomycota</taxon>
        <taxon>Agaricomycotina</taxon>
        <taxon>Agaricomycetes</taxon>
        <taxon>Polyporales</taxon>
        <taxon>Polyporaceae</taxon>
        <taxon>Polyporus</taxon>
    </lineage>
</organism>
<accession>A0A5C3P3K1</accession>
<dbReference type="EMBL" id="ML211331">
    <property type="protein sequence ID" value="TFK84234.1"/>
    <property type="molecule type" value="Genomic_DNA"/>
</dbReference>
<name>A0A5C3P3K1_9APHY</name>
<dbReference type="InParanoid" id="A0A5C3P3K1"/>
<dbReference type="AlphaFoldDB" id="A0A5C3P3K1"/>
<gene>
    <name evidence="1" type="ORF">K466DRAFT_602177</name>
</gene>
<protein>
    <submittedName>
        <fullName evidence="1">Uncharacterized protein</fullName>
    </submittedName>
</protein>
<sequence length="115" mass="13333">MSRLLLLFRDHWKLMRTPHKRRMKSITFAMRTKFPGDSISYYRKYVVSGGLCSGKPSVMHSMTVYLNFEVYGCSLREMGMVDSTLKSVIAALPDKYSRGRHTRRNPVIADPEKQN</sequence>
<dbReference type="Proteomes" id="UP000308197">
    <property type="component" value="Unassembled WGS sequence"/>
</dbReference>